<protein>
    <submittedName>
        <fullName evidence="1">Uncharacterized protein</fullName>
    </submittedName>
</protein>
<evidence type="ECO:0000313" key="2">
    <source>
        <dbReference type="Proteomes" id="UP001160148"/>
    </source>
</evidence>
<proteinExistence type="predicted"/>
<organism evidence="1 2">
    <name type="scientific">Macrosiphum euphorbiae</name>
    <name type="common">potato aphid</name>
    <dbReference type="NCBI Taxonomy" id="13131"/>
    <lineage>
        <taxon>Eukaryota</taxon>
        <taxon>Metazoa</taxon>
        <taxon>Ecdysozoa</taxon>
        <taxon>Arthropoda</taxon>
        <taxon>Hexapoda</taxon>
        <taxon>Insecta</taxon>
        <taxon>Pterygota</taxon>
        <taxon>Neoptera</taxon>
        <taxon>Paraneoptera</taxon>
        <taxon>Hemiptera</taxon>
        <taxon>Sternorrhyncha</taxon>
        <taxon>Aphidomorpha</taxon>
        <taxon>Aphidoidea</taxon>
        <taxon>Aphididae</taxon>
        <taxon>Macrosiphini</taxon>
        <taxon>Macrosiphum</taxon>
    </lineage>
</organism>
<name>A0AAV0XP75_9HEMI</name>
<evidence type="ECO:0000313" key="1">
    <source>
        <dbReference type="EMBL" id="CAI6369727.1"/>
    </source>
</evidence>
<dbReference type="AlphaFoldDB" id="A0AAV0XP75"/>
<keyword evidence="2" id="KW-1185">Reference proteome</keyword>
<reference evidence="1 2" key="1">
    <citation type="submission" date="2023-01" db="EMBL/GenBank/DDBJ databases">
        <authorList>
            <person name="Whitehead M."/>
        </authorList>
    </citation>
    <scope>NUCLEOTIDE SEQUENCE [LARGE SCALE GENOMIC DNA]</scope>
</reference>
<dbReference type="Proteomes" id="UP001160148">
    <property type="component" value="Unassembled WGS sequence"/>
</dbReference>
<dbReference type="EMBL" id="CARXXK010000029">
    <property type="protein sequence ID" value="CAI6369727.1"/>
    <property type="molecule type" value="Genomic_DNA"/>
</dbReference>
<gene>
    <name evidence="1" type="ORF">MEUPH1_LOCUS23932</name>
</gene>
<comment type="caution">
    <text evidence="1">The sequence shown here is derived from an EMBL/GenBank/DDBJ whole genome shotgun (WGS) entry which is preliminary data.</text>
</comment>
<sequence>MEEYEGHLPSMPEATPILLKLKEELLAQNNYEYADFHMNVVRFNPNYGIVKVEMNYKIFYQKQEPIDETDYNIGIMQEREQEVSNNHYNNSVFSCPEMELTTSDIYMQCEVEEKVDLNNISKNRG</sequence>
<accession>A0AAV0XP75</accession>